<dbReference type="PANTHER" id="PTHR31286">
    <property type="entry name" value="GLYCINE-RICH CELL WALL STRUCTURAL PROTEIN 1.8-LIKE"/>
    <property type="match status" value="1"/>
</dbReference>
<dbReference type="InterPro" id="IPR040256">
    <property type="entry name" value="At4g02000-like"/>
</dbReference>
<dbReference type="GO" id="GO:0008270">
    <property type="term" value="F:zinc ion binding"/>
    <property type="evidence" value="ECO:0007669"/>
    <property type="project" value="InterPro"/>
</dbReference>
<dbReference type="PANTHER" id="PTHR31286:SF180">
    <property type="entry name" value="OS10G0362600 PROTEIN"/>
    <property type="match status" value="1"/>
</dbReference>
<feature type="domain" description="DUF4283" evidence="1">
    <location>
        <begin position="5"/>
        <end position="45"/>
    </location>
</feature>
<dbReference type="AlphaFoldDB" id="A0AAW2T1F0"/>
<proteinExistence type="predicted"/>
<reference evidence="2" key="1">
    <citation type="submission" date="2020-06" db="EMBL/GenBank/DDBJ databases">
        <authorList>
            <person name="Li T."/>
            <person name="Hu X."/>
            <person name="Zhang T."/>
            <person name="Song X."/>
            <person name="Zhang H."/>
            <person name="Dai N."/>
            <person name="Sheng W."/>
            <person name="Hou X."/>
            <person name="Wei L."/>
        </authorList>
    </citation>
    <scope>NUCLEOTIDE SEQUENCE</scope>
    <source>
        <strain evidence="2">G02</strain>
        <tissue evidence="2">Leaf</tissue>
    </source>
</reference>
<sequence>MATVNGFFFIQFANYAAMEEVIDGGPWLFQGQPIVLQKWTPGLALQKQGHTQVPIWVKLKHIPVELWTTDGLSTIASGIGRPLYPDAITKAGTRLDFARVCVMVDFNATLPKHIVMMFPREDGNEQPYRVDVEYEWIPSKCLTCRSLGHTTTDCPSTKKPAKAPIVVYVQKPPSRIPKEPNVVDDPANAKYATGGVDSHNNSPRFSPMAHKGKEIVVFNPFTVLTVLKDDNSIEWGTKESSPRNGPP</sequence>
<evidence type="ECO:0000259" key="1">
    <source>
        <dbReference type="Pfam" id="PF14111"/>
    </source>
</evidence>
<organism evidence="2">
    <name type="scientific">Sesamum radiatum</name>
    <name type="common">Black benniseed</name>
    <dbReference type="NCBI Taxonomy" id="300843"/>
    <lineage>
        <taxon>Eukaryota</taxon>
        <taxon>Viridiplantae</taxon>
        <taxon>Streptophyta</taxon>
        <taxon>Embryophyta</taxon>
        <taxon>Tracheophyta</taxon>
        <taxon>Spermatophyta</taxon>
        <taxon>Magnoliopsida</taxon>
        <taxon>eudicotyledons</taxon>
        <taxon>Gunneridae</taxon>
        <taxon>Pentapetalae</taxon>
        <taxon>asterids</taxon>
        <taxon>lamiids</taxon>
        <taxon>Lamiales</taxon>
        <taxon>Pedaliaceae</taxon>
        <taxon>Sesamum</taxon>
    </lineage>
</organism>
<evidence type="ECO:0000313" key="2">
    <source>
        <dbReference type="EMBL" id="KAL0398429.1"/>
    </source>
</evidence>
<protein>
    <recommendedName>
        <fullName evidence="1">DUF4283 domain-containing protein</fullName>
    </recommendedName>
</protein>
<gene>
    <name evidence="2" type="ORF">Sradi_2186200</name>
</gene>
<dbReference type="GO" id="GO:0003676">
    <property type="term" value="F:nucleic acid binding"/>
    <property type="evidence" value="ECO:0007669"/>
    <property type="project" value="InterPro"/>
</dbReference>
<dbReference type="Pfam" id="PF14111">
    <property type="entry name" value="DUF4283"/>
    <property type="match status" value="1"/>
</dbReference>
<accession>A0AAW2T1F0</accession>
<comment type="caution">
    <text evidence="2">The sequence shown here is derived from an EMBL/GenBank/DDBJ whole genome shotgun (WGS) entry which is preliminary data.</text>
</comment>
<dbReference type="EMBL" id="JACGWJ010000009">
    <property type="protein sequence ID" value="KAL0398429.1"/>
    <property type="molecule type" value="Genomic_DNA"/>
</dbReference>
<dbReference type="InterPro" id="IPR036875">
    <property type="entry name" value="Znf_CCHC_sf"/>
</dbReference>
<reference evidence="2" key="2">
    <citation type="journal article" date="2024" name="Plant">
        <title>Genomic evolution and insights into agronomic trait innovations of Sesamum species.</title>
        <authorList>
            <person name="Miao H."/>
            <person name="Wang L."/>
            <person name="Qu L."/>
            <person name="Liu H."/>
            <person name="Sun Y."/>
            <person name="Le M."/>
            <person name="Wang Q."/>
            <person name="Wei S."/>
            <person name="Zheng Y."/>
            <person name="Lin W."/>
            <person name="Duan Y."/>
            <person name="Cao H."/>
            <person name="Xiong S."/>
            <person name="Wang X."/>
            <person name="Wei L."/>
            <person name="Li C."/>
            <person name="Ma Q."/>
            <person name="Ju M."/>
            <person name="Zhao R."/>
            <person name="Li G."/>
            <person name="Mu C."/>
            <person name="Tian Q."/>
            <person name="Mei H."/>
            <person name="Zhang T."/>
            <person name="Gao T."/>
            <person name="Zhang H."/>
        </authorList>
    </citation>
    <scope>NUCLEOTIDE SEQUENCE</scope>
    <source>
        <strain evidence="2">G02</strain>
    </source>
</reference>
<dbReference type="SUPFAM" id="SSF57756">
    <property type="entry name" value="Retrovirus zinc finger-like domains"/>
    <property type="match status" value="1"/>
</dbReference>
<dbReference type="InterPro" id="IPR025558">
    <property type="entry name" value="DUF4283"/>
</dbReference>
<name>A0AAW2T1F0_SESRA</name>